<keyword evidence="7 8" id="KW-0326">Glycosidase</keyword>
<dbReference type="InterPro" id="IPR003476">
    <property type="entry name" value="Glyco_hydro_42"/>
</dbReference>
<feature type="binding site" evidence="11">
    <location>
        <position position="156"/>
    </location>
    <ligand>
        <name>Zn(2+)</name>
        <dbReference type="ChEBI" id="CHEBI:29105"/>
    </ligand>
</feature>
<gene>
    <name evidence="14" type="ORF">H8698_11585</name>
</gene>
<protein>
    <recommendedName>
        <fullName evidence="3 8">Beta-galactosidase</fullName>
        <shortName evidence="8">Beta-gal</shortName>
        <ecNumber evidence="3 8">3.2.1.23</ecNumber>
    </recommendedName>
</protein>
<dbReference type="Pfam" id="PF08532">
    <property type="entry name" value="Glyco_hydro_42M"/>
    <property type="match status" value="1"/>
</dbReference>
<evidence type="ECO:0000259" key="12">
    <source>
        <dbReference type="Pfam" id="PF02449"/>
    </source>
</evidence>
<feature type="active site" description="Nucleophile" evidence="9">
    <location>
        <position position="311"/>
    </location>
</feature>
<evidence type="ECO:0000256" key="9">
    <source>
        <dbReference type="PIRSR" id="PIRSR001084-1"/>
    </source>
</evidence>
<dbReference type="Gene3D" id="2.60.40.1180">
    <property type="entry name" value="Golgi alpha-mannosidase II"/>
    <property type="match status" value="1"/>
</dbReference>
<dbReference type="GO" id="GO:0004565">
    <property type="term" value="F:beta-galactosidase activity"/>
    <property type="evidence" value="ECO:0007669"/>
    <property type="project" value="UniProtKB-EC"/>
</dbReference>
<keyword evidence="15" id="KW-1185">Reference proteome</keyword>
<dbReference type="InterPro" id="IPR029062">
    <property type="entry name" value="Class_I_gatase-like"/>
</dbReference>
<dbReference type="EC" id="3.2.1.23" evidence="3 8"/>
<dbReference type="InterPro" id="IPR017853">
    <property type="entry name" value="GH"/>
</dbReference>
<evidence type="ECO:0000256" key="3">
    <source>
        <dbReference type="ARBA" id="ARBA00012756"/>
    </source>
</evidence>
<feature type="binding site" evidence="11">
    <location>
        <position position="110"/>
    </location>
    <ligand>
        <name>Zn(2+)</name>
        <dbReference type="ChEBI" id="CHEBI:29105"/>
    </ligand>
</feature>
<dbReference type="EMBL" id="JACRSU010000004">
    <property type="protein sequence ID" value="MBC8541620.1"/>
    <property type="molecule type" value="Genomic_DNA"/>
</dbReference>
<feature type="binding site" evidence="10">
    <location>
        <position position="321"/>
    </location>
    <ligand>
        <name>substrate</name>
    </ligand>
</feature>
<evidence type="ECO:0000256" key="4">
    <source>
        <dbReference type="ARBA" id="ARBA00022723"/>
    </source>
</evidence>
<organism evidence="14 15">
    <name type="scientific">Congzhengia minquanensis</name>
    <dbReference type="NCBI Taxonomy" id="2763657"/>
    <lineage>
        <taxon>Bacteria</taxon>
        <taxon>Bacillati</taxon>
        <taxon>Bacillota</taxon>
        <taxon>Clostridia</taxon>
        <taxon>Eubacteriales</taxon>
        <taxon>Oscillospiraceae</taxon>
        <taxon>Congzhengia</taxon>
    </lineage>
</organism>
<evidence type="ECO:0000256" key="7">
    <source>
        <dbReference type="ARBA" id="ARBA00023295"/>
    </source>
</evidence>
<evidence type="ECO:0000256" key="2">
    <source>
        <dbReference type="ARBA" id="ARBA00005940"/>
    </source>
</evidence>
<evidence type="ECO:0000256" key="1">
    <source>
        <dbReference type="ARBA" id="ARBA00001412"/>
    </source>
</evidence>
<feature type="active site" description="Proton donor" evidence="9">
    <location>
        <position position="145"/>
    </location>
</feature>
<accession>A0A926DQT9</accession>
<comment type="similarity">
    <text evidence="2 8">Belongs to the glycosyl hydrolase 42 family.</text>
</comment>
<comment type="caution">
    <text evidence="14">The sequence shown here is derived from an EMBL/GenBank/DDBJ whole genome shotgun (WGS) entry which is preliminary data.</text>
</comment>
<feature type="binding site" evidence="11">
    <location>
        <position position="154"/>
    </location>
    <ligand>
        <name>Zn(2+)</name>
        <dbReference type="ChEBI" id="CHEBI:29105"/>
    </ligand>
</feature>
<evidence type="ECO:0000313" key="14">
    <source>
        <dbReference type="EMBL" id="MBC8541620.1"/>
    </source>
</evidence>
<dbReference type="Gene3D" id="3.20.20.80">
    <property type="entry name" value="Glycosidases"/>
    <property type="match status" value="1"/>
</dbReference>
<keyword evidence="5 8" id="KW-0378">Hydrolase</keyword>
<feature type="binding site" evidence="11">
    <location>
        <position position="159"/>
    </location>
    <ligand>
        <name>Zn(2+)</name>
        <dbReference type="ChEBI" id="CHEBI:29105"/>
    </ligand>
</feature>
<name>A0A926DQT9_9FIRM</name>
<dbReference type="Proteomes" id="UP000611762">
    <property type="component" value="Unassembled WGS sequence"/>
</dbReference>
<sequence>MNLLYGFSFYPEHIYEEEAYQKDLKLIKESGANVVRMGEFCWDVLEPSEGVYDFSTIERAVNDLGKMGIQTIICTPTACPPAWMSRNYPEIAYVDNRGIRRDFGARHHYCYNNETYRGFTKKIVEKIGETFGKNPYVVGFQIGNEFAQEGSGRCHCDVCRGKFVQSVKEHYKTTENLNQSWGLRFWGQSYTDFNQIELPIAPTERDARPLIKSYFDSPSLRLNFERFASDSFIEYFNLQADILKSYTDKKITTNTTGFGTNGVDYFKMFQTADVFGLDAYPDLYRDNMDNSSFENSFARNIIRNEKFWMLEFSIGGGHGLWSGEGRLQPYPGAIENAVMHTFASDAGAVVHFQYKIFCSGAEQLNYALIDQDRVPRRRYFEFQRTMEHLKEHSAVLEHSQVKKADTAILIDYNSLWALRIKPVKHEHSYIGYACELYTALKELGYSADVISWKNDFSDYKTVIVPNMFVICDEAAEKLKAYTAAGGTLVGTFLTAIKDTDNVAISESGPCGLTEVFGVNISEIEPVFEDTVATIDFGSFQGKDKYWLDVLEGKGAEPIGTFANSYRRGEMIVSKNSYQKGTAYYIGTAFDDDCTKKLLDTILKEASVAKAPFTLAKGVEVITRECSDGDLVHYIFNFKREDAHVQAEKNCTCAITGKQLGKSIKIAPKGYIAIKI</sequence>
<evidence type="ECO:0000259" key="13">
    <source>
        <dbReference type="Pfam" id="PF08532"/>
    </source>
</evidence>
<dbReference type="InterPro" id="IPR013738">
    <property type="entry name" value="Beta_galactosidase_Trimer"/>
</dbReference>
<comment type="catalytic activity">
    <reaction evidence="1 8">
        <text>Hydrolysis of terminal non-reducing beta-D-galactose residues in beta-D-galactosides.</text>
        <dbReference type="EC" id="3.2.1.23"/>
    </reaction>
</comment>
<dbReference type="GO" id="GO:0005975">
    <property type="term" value="P:carbohydrate metabolic process"/>
    <property type="evidence" value="ECO:0007669"/>
    <property type="project" value="InterPro"/>
</dbReference>
<dbReference type="InterPro" id="IPR013780">
    <property type="entry name" value="Glyco_hydro_b"/>
</dbReference>
<dbReference type="RefSeq" id="WP_249313641.1">
    <property type="nucleotide sequence ID" value="NZ_JACRSU010000004.1"/>
</dbReference>
<dbReference type="PIRSF" id="PIRSF001084">
    <property type="entry name" value="B-galactosidase"/>
    <property type="match status" value="1"/>
</dbReference>
<dbReference type="PANTHER" id="PTHR36447">
    <property type="entry name" value="BETA-GALACTOSIDASE GANA"/>
    <property type="match status" value="1"/>
</dbReference>
<dbReference type="AlphaFoldDB" id="A0A926DQT9"/>
<dbReference type="PANTHER" id="PTHR36447:SF2">
    <property type="entry name" value="BETA-GALACTOSIDASE YESZ"/>
    <property type="match status" value="1"/>
</dbReference>
<evidence type="ECO:0000256" key="5">
    <source>
        <dbReference type="ARBA" id="ARBA00022801"/>
    </source>
</evidence>
<reference evidence="14" key="1">
    <citation type="submission" date="2020-08" db="EMBL/GenBank/DDBJ databases">
        <title>Genome public.</title>
        <authorList>
            <person name="Liu C."/>
            <person name="Sun Q."/>
        </authorList>
    </citation>
    <scope>NUCLEOTIDE SEQUENCE</scope>
    <source>
        <strain evidence="14">H8</strain>
    </source>
</reference>
<dbReference type="GO" id="GO:0009341">
    <property type="term" value="C:beta-galactosidase complex"/>
    <property type="evidence" value="ECO:0007669"/>
    <property type="project" value="InterPro"/>
</dbReference>
<dbReference type="Pfam" id="PF02449">
    <property type="entry name" value="Glyco_hydro_42"/>
    <property type="match status" value="1"/>
</dbReference>
<dbReference type="CDD" id="cd03143">
    <property type="entry name" value="A4_beta-galactosidase_middle_domain"/>
    <property type="match status" value="1"/>
</dbReference>
<dbReference type="SUPFAM" id="SSF52317">
    <property type="entry name" value="Class I glutamine amidotransferase-like"/>
    <property type="match status" value="1"/>
</dbReference>
<evidence type="ECO:0000256" key="8">
    <source>
        <dbReference type="PIRNR" id="PIRNR001084"/>
    </source>
</evidence>
<keyword evidence="4 11" id="KW-0479">Metal-binding</keyword>
<proteinExistence type="inferred from homology"/>
<evidence type="ECO:0000256" key="11">
    <source>
        <dbReference type="PIRSR" id="PIRSR001084-3"/>
    </source>
</evidence>
<dbReference type="Gene3D" id="3.40.50.880">
    <property type="match status" value="1"/>
</dbReference>
<keyword evidence="6 11" id="KW-0862">Zinc</keyword>
<evidence type="ECO:0000313" key="15">
    <source>
        <dbReference type="Proteomes" id="UP000611762"/>
    </source>
</evidence>
<dbReference type="InterPro" id="IPR013529">
    <property type="entry name" value="Glyco_hydro_42_N"/>
</dbReference>
<feature type="domain" description="Glycoside hydrolase family 42 N-terminal" evidence="12">
    <location>
        <begin position="9"/>
        <end position="391"/>
    </location>
</feature>
<feature type="domain" description="Beta-galactosidase trimerisation" evidence="13">
    <location>
        <begin position="404"/>
        <end position="607"/>
    </location>
</feature>
<feature type="binding site" evidence="10">
    <location>
        <position position="106"/>
    </location>
    <ligand>
        <name>substrate</name>
    </ligand>
</feature>
<dbReference type="GO" id="GO:0046872">
    <property type="term" value="F:metal ion binding"/>
    <property type="evidence" value="ECO:0007669"/>
    <property type="project" value="UniProtKB-KW"/>
</dbReference>
<evidence type="ECO:0000256" key="6">
    <source>
        <dbReference type="ARBA" id="ARBA00022833"/>
    </source>
</evidence>
<dbReference type="SUPFAM" id="SSF51445">
    <property type="entry name" value="(Trans)glycosidases"/>
    <property type="match status" value="1"/>
</dbReference>
<feature type="binding site" evidence="10">
    <location>
        <position position="144"/>
    </location>
    <ligand>
        <name>substrate</name>
    </ligand>
</feature>
<evidence type="ECO:0000256" key="10">
    <source>
        <dbReference type="PIRSR" id="PIRSR001084-2"/>
    </source>
</evidence>